<evidence type="ECO:0000313" key="2">
    <source>
        <dbReference type="EMBL" id="MBB5996575.1"/>
    </source>
</evidence>
<dbReference type="RefSeq" id="WP_184632814.1">
    <property type="nucleotide sequence ID" value="NZ_BAABKT010000006.1"/>
</dbReference>
<keyword evidence="3" id="KW-1185">Reference proteome</keyword>
<feature type="domain" description="HTH cro/C1-type" evidence="1">
    <location>
        <begin position="10"/>
        <end position="64"/>
    </location>
</feature>
<dbReference type="PROSITE" id="PS50943">
    <property type="entry name" value="HTH_CROC1"/>
    <property type="match status" value="1"/>
</dbReference>
<proteinExistence type="predicted"/>
<accession>A0A841E0B6</accession>
<dbReference type="Proteomes" id="UP000578077">
    <property type="component" value="Unassembled WGS sequence"/>
</dbReference>
<dbReference type="CDD" id="cd00093">
    <property type="entry name" value="HTH_XRE"/>
    <property type="match status" value="1"/>
</dbReference>
<evidence type="ECO:0000313" key="3">
    <source>
        <dbReference type="Proteomes" id="UP000578077"/>
    </source>
</evidence>
<comment type="caution">
    <text evidence="2">The sequence shown here is derived from an EMBL/GenBank/DDBJ whole genome shotgun (WGS) entry which is preliminary data.</text>
</comment>
<dbReference type="GO" id="GO:0003677">
    <property type="term" value="F:DNA binding"/>
    <property type="evidence" value="ECO:0007669"/>
    <property type="project" value="InterPro"/>
</dbReference>
<dbReference type="InterPro" id="IPR001387">
    <property type="entry name" value="Cro/C1-type_HTH"/>
</dbReference>
<dbReference type="AlphaFoldDB" id="A0A841E0B6"/>
<gene>
    <name evidence="2" type="ORF">HNR25_000326</name>
</gene>
<sequence length="254" mass="27338">MPPTLFSAALTKFRELAGLTQLQLAGRSGTAHSSVNRWENGGSLPKRDNAESLDAALDANGELLAAWRRSTTGTGLPEWARTLDAIERGARHLSIAAPSLVPGYLQCEEYARFVFASGQPFAESDELDRLTNLRCQRLRDLPQLSITAVFPLSAVAGVPTAIAQQQARYLVEWADTDRVAVHVVPSGSTMPVPTSPLMLFRLRSGEQVVTSDYADGSVTLDPDTHERMGTLFTTALAASLPGDLSVAALKDIYS</sequence>
<evidence type="ECO:0000259" key="1">
    <source>
        <dbReference type="PROSITE" id="PS50943"/>
    </source>
</evidence>
<protein>
    <submittedName>
        <fullName evidence="2">Transcriptional regulator with XRE-family HTH domain</fullName>
    </submittedName>
</protein>
<name>A0A841E0B6_9ACTN</name>
<dbReference type="EMBL" id="JACHLY010000001">
    <property type="protein sequence ID" value="MBB5996575.1"/>
    <property type="molecule type" value="Genomic_DNA"/>
</dbReference>
<dbReference type="SUPFAM" id="SSF47413">
    <property type="entry name" value="lambda repressor-like DNA-binding domains"/>
    <property type="match status" value="1"/>
</dbReference>
<organism evidence="2 3">
    <name type="scientific">Streptomonospora salina</name>
    <dbReference type="NCBI Taxonomy" id="104205"/>
    <lineage>
        <taxon>Bacteria</taxon>
        <taxon>Bacillati</taxon>
        <taxon>Actinomycetota</taxon>
        <taxon>Actinomycetes</taxon>
        <taxon>Streptosporangiales</taxon>
        <taxon>Nocardiopsidaceae</taxon>
        <taxon>Streptomonospora</taxon>
    </lineage>
</organism>
<dbReference type="InterPro" id="IPR010982">
    <property type="entry name" value="Lambda_DNA-bd_dom_sf"/>
</dbReference>
<dbReference type="Pfam" id="PF13560">
    <property type="entry name" value="HTH_31"/>
    <property type="match status" value="1"/>
</dbReference>
<dbReference type="Pfam" id="PF19054">
    <property type="entry name" value="DUF5753"/>
    <property type="match status" value="1"/>
</dbReference>
<reference evidence="2 3" key="1">
    <citation type="submission" date="2020-08" db="EMBL/GenBank/DDBJ databases">
        <title>Sequencing the genomes of 1000 actinobacteria strains.</title>
        <authorList>
            <person name="Klenk H.-P."/>
        </authorList>
    </citation>
    <scope>NUCLEOTIDE SEQUENCE [LARGE SCALE GENOMIC DNA]</scope>
    <source>
        <strain evidence="2 3">DSM 44593</strain>
    </source>
</reference>
<dbReference type="InterPro" id="IPR043917">
    <property type="entry name" value="DUF5753"/>
</dbReference>
<dbReference type="Gene3D" id="1.10.260.40">
    <property type="entry name" value="lambda repressor-like DNA-binding domains"/>
    <property type="match status" value="1"/>
</dbReference>
<dbReference type="SMART" id="SM00530">
    <property type="entry name" value="HTH_XRE"/>
    <property type="match status" value="1"/>
</dbReference>